<dbReference type="GO" id="GO:0016887">
    <property type="term" value="F:ATP hydrolysis activity"/>
    <property type="evidence" value="ECO:0007669"/>
    <property type="project" value="InterPro"/>
</dbReference>
<comment type="subcellular location">
    <subcellularLocation>
        <location evidence="1">Membrane</location>
        <topology evidence="1">Multi-pass membrane protein</topology>
    </subcellularLocation>
</comment>
<keyword evidence="3" id="KW-0813">Transport</keyword>
<dbReference type="Pfam" id="PF19055">
    <property type="entry name" value="ABC2_membrane_7"/>
    <property type="match status" value="1"/>
</dbReference>
<dbReference type="Proteomes" id="UP000198372">
    <property type="component" value="Unassembled WGS sequence"/>
</dbReference>
<evidence type="ECO:0000256" key="1">
    <source>
        <dbReference type="ARBA" id="ARBA00004141"/>
    </source>
</evidence>
<feature type="transmembrane region" description="Helical" evidence="11">
    <location>
        <begin position="587"/>
        <end position="605"/>
    </location>
</feature>
<comment type="similarity">
    <text evidence="2">Belongs to the ABC transporter superfamily. ABCG family. PDR (TC 3.A.1.205) subfamily.</text>
</comment>
<dbReference type="Pfam" id="PF01061">
    <property type="entry name" value="ABC2_membrane"/>
    <property type="match status" value="3"/>
</dbReference>
<feature type="region of interest" description="Disordered" evidence="10">
    <location>
        <begin position="25"/>
        <end position="82"/>
    </location>
</feature>
<dbReference type="InterPro" id="IPR010929">
    <property type="entry name" value="PDR_CDR_ABC"/>
</dbReference>
<accession>A0A238F766</accession>
<dbReference type="InterPro" id="IPR027417">
    <property type="entry name" value="P-loop_NTPase"/>
</dbReference>
<dbReference type="InterPro" id="IPR029481">
    <property type="entry name" value="ABC_trans_N"/>
</dbReference>
<feature type="domain" description="ABC transporter" evidence="12">
    <location>
        <begin position="883"/>
        <end position="1125"/>
    </location>
</feature>
<dbReference type="CDD" id="cd03233">
    <property type="entry name" value="ABCG_PDR_domain1"/>
    <property type="match status" value="1"/>
</dbReference>
<feature type="transmembrane region" description="Helical" evidence="11">
    <location>
        <begin position="552"/>
        <end position="575"/>
    </location>
</feature>
<keyword evidence="6" id="KW-0067">ATP-binding</keyword>
<feature type="domain" description="ABC transporter" evidence="12">
    <location>
        <begin position="192"/>
        <end position="441"/>
    </location>
</feature>
<dbReference type="Gene3D" id="3.40.50.300">
    <property type="entry name" value="P-loop containing nucleotide triphosphate hydrolases"/>
    <property type="match status" value="2"/>
</dbReference>
<proteinExistence type="inferred from homology"/>
<evidence type="ECO:0000256" key="4">
    <source>
        <dbReference type="ARBA" id="ARBA00022692"/>
    </source>
</evidence>
<evidence type="ECO:0000259" key="12">
    <source>
        <dbReference type="PROSITE" id="PS50893"/>
    </source>
</evidence>
<reference evidence="14" key="1">
    <citation type="submission" date="2016-09" db="EMBL/GenBank/DDBJ databases">
        <authorList>
            <person name="Jeantristanb JTB J.-T."/>
            <person name="Ricardo R."/>
        </authorList>
    </citation>
    <scope>NUCLEOTIDE SEQUENCE [LARGE SCALE GENOMIC DNA]</scope>
</reference>
<dbReference type="Pfam" id="PF14510">
    <property type="entry name" value="ABC_trans_N"/>
    <property type="match status" value="1"/>
</dbReference>
<dbReference type="PROSITE" id="PS00211">
    <property type="entry name" value="ABC_TRANSPORTER_1"/>
    <property type="match status" value="1"/>
</dbReference>
<evidence type="ECO:0000256" key="10">
    <source>
        <dbReference type="SAM" id="MobiDB-lite"/>
    </source>
</evidence>
<dbReference type="Pfam" id="PF00005">
    <property type="entry name" value="ABC_tran"/>
    <property type="match status" value="2"/>
</dbReference>
<dbReference type="OrthoDB" id="245989at2759"/>
<dbReference type="GO" id="GO:0016020">
    <property type="term" value="C:membrane"/>
    <property type="evidence" value="ECO:0007669"/>
    <property type="project" value="UniProtKB-SubCell"/>
</dbReference>
<feature type="compositionally biased region" description="Basic and acidic residues" evidence="10">
    <location>
        <begin position="73"/>
        <end position="82"/>
    </location>
</feature>
<dbReference type="InterPro" id="IPR017871">
    <property type="entry name" value="ABC_transporter-like_CS"/>
</dbReference>
<dbReference type="SUPFAM" id="SSF52540">
    <property type="entry name" value="P-loop containing nucleoside triphosphate hydrolases"/>
    <property type="match status" value="2"/>
</dbReference>
<keyword evidence="14" id="KW-1185">Reference proteome</keyword>
<evidence type="ECO:0000256" key="8">
    <source>
        <dbReference type="ARBA" id="ARBA00023136"/>
    </source>
</evidence>
<feature type="transmembrane region" description="Helical" evidence="11">
    <location>
        <begin position="694"/>
        <end position="716"/>
    </location>
</feature>
<dbReference type="PANTHER" id="PTHR19241">
    <property type="entry name" value="ATP-BINDING CASSETTE TRANSPORTER"/>
    <property type="match status" value="1"/>
</dbReference>
<feature type="transmembrane region" description="Helical" evidence="11">
    <location>
        <begin position="626"/>
        <end position="655"/>
    </location>
</feature>
<dbReference type="InterPro" id="IPR043926">
    <property type="entry name" value="ABCG_dom"/>
</dbReference>
<feature type="transmembrane region" description="Helical" evidence="11">
    <location>
        <begin position="661"/>
        <end position="682"/>
    </location>
</feature>
<dbReference type="STRING" id="269621.A0A238F766"/>
<feature type="transmembrane region" description="Helical" evidence="11">
    <location>
        <begin position="1294"/>
        <end position="1319"/>
    </location>
</feature>
<keyword evidence="5" id="KW-0547">Nucleotide-binding</keyword>
<protein>
    <submittedName>
        <fullName evidence="13">BQ2448_42 protein</fullName>
    </submittedName>
</protein>
<dbReference type="InterPro" id="IPR034001">
    <property type="entry name" value="ABCG_PDR_1"/>
</dbReference>
<dbReference type="GO" id="GO:0140359">
    <property type="term" value="F:ABC-type transporter activity"/>
    <property type="evidence" value="ECO:0007669"/>
    <property type="project" value="InterPro"/>
</dbReference>
<dbReference type="InterPro" id="IPR003439">
    <property type="entry name" value="ABC_transporter-like_ATP-bd"/>
</dbReference>
<evidence type="ECO:0000256" key="11">
    <source>
        <dbReference type="SAM" id="Phobius"/>
    </source>
</evidence>
<dbReference type="Pfam" id="PF06422">
    <property type="entry name" value="PDR_CDR"/>
    <property type="match status" value="1"/>
</dbReference>
<dbReference type="PROSITE" id="PS50893">
    <property type="entry name" value="ABC_TRANSPORTER_2"/>
    <property type="match status" value="2"/>
</dbReference>
<evidence type="ECO:0000256" key="2">
    <source>
        <dbReference type="ARBA" id="ARBA00006012"/>
    </source>
</evidence>
<feature type="transmembrane region" description="Helical" evidence="11">
    <location>
        <begin position="1224"/>
        <end position="1242"/>
    </location>
</feature>
<keyword evidence="8 11" id="KW-0472">Membrane</keyword>
<evidence type="ECO:0000313" key="13">
    <source>
        <dbReference type="EMBL" id="SCV67921.1"/>
    </source>
</evidence>
<feature type="transmembrane region" description="Helical" evidence="11">
    <location>
        <begin position="1331"/>
        <end position="1352"/>
    </location>
</feature>
<feature type="transmembrane region" description="Helical" evidence="11">
    <location>
        <begin position="1508"/>
        <end position="1530"/>
    </location>
</feature>
<dbReference type="FunFam" id="3.40.50.300:FF:000054">
    <property type="entry name" value="ABC multidrug transporter atrF"/>
    <property type="match status" value="1"/>
</dbReference>
<feature type="transmembrane region" description="Helical" evidence="11">
    <location>
        <begin position="1254"/>
        <end position="1274"/>
    </location>
</feature>
<feature type="transmembrane region" description="Helical" evidence="11">
    <location>
        <begin position="806"/>
        <end position="827"/>
    </location>
</feature>
<feature type="region of interest" description="Disordered" evidence="10">
    <location>
        <begin position="454"/>
        <end position="476"/>
    </location>
</feature>
<organism evidence="13 14">
    <name type="scientific">Microbotryum intermedium</name>
    <dbReference type="NCBI Taxonomy" id="269621"/>
    <lineage>
        <taxon>Eukaryota</taxon>
        <taxon>Fungi</taxon>
        <taxon>Dikarya</taxon>
        <taxon>Basidiomycota</taxon>
        <taxon>Pucciniomycotina</taxon>
        <taxon>Microbotryomycetes</taxon>
        <taxon>Microbotryales</taxon>
        <taxon>Microbotryaceae</taxon>
        <taxon>Microbotryum</taxon>
    </lineage>
</organism>
<keyword evidence="7 11" id="KW-1133">Transmembrane helix</keyword>
<evidence type="ECO:0000256" key="3">
    <source>
        <dbReference type="ARBA" id="ARBA00022448"/>
    </source>
</evidence>
<evidence type="ECO:0000313" key="14">
    <source>
        <dbReference type="Proteomes" id="UP000198372"/>
    </source>
</evidence>
<gene>
    <name evidence="13" type="ORF">BQ2448_42</name>
</gene>
<dbReference type="EMBL" id="FMSP01000003">
    <property type="protein sequence ID" value="SCV67921.1"/>
    <property type="molecule type" value="Genomic_DNA"/>
</dbReference>
<feature type="coiled-coil region" evidence="9">
    <location>
        <begin position="486"/>
        <end position="513"/>
    </location>
</feature>
<dbReference type="GO" id="GO:0005524">
    <property type="term" value="F:ATP binding"/>
    <property type="evidence" value="ECO:0007669"/>
    <property type="project" value="UniProtKB-KW"/>
</dbReference>
<keyword evidence="4 11" id="KW-0812">Transmembrane</keyword>
<evidence type="ECO:0000256" key="5">
    <source>
        <dbReference type="ARBA" id="ARBA00022741"/>
    </source>
</evidence>
<evidence type="ECO:0000256" key="6">
    <source>
        <dbReference type="ARBA" id="ARBA00022840"/>
    </source>
</evidence>
<dbReference type="InterPro" id="IPR003593">
    <property type="entry name" value="AAA+_ATPase"/>
</dbReference>
<sequence length="1531" mass="169146">MSAALGGVLPAPNRENTALVSKATTDHPAAEMAPTTTMRSFSTSASSSSTTTTTSRASKSDADCSGHRSHPPRHGDHVKNVDVAKGKIEFESLQRELSRTSSIHRARTRESTVNAAGVGHDLEKQDHDSEDDFDLREYLHSGSEARKAHGFKQKRIGVAWEGLRVIGVGGTKMYIRTFPDAIKEFVLSPVFMVLKHTKMFKPAPKNLLHSFDGFVRPGEMCLVLGRPGSGCSTFLKTIANQRGGYLGVEGEVTYGGIPAKEMGEKYKGEVVYNQEDDVHHAELTVAQTLTFALSLKTPGKRLPDETAAAFKKNVLDLLTNMLGISHTKNTKVGSAQVRGVSGGERKRVSIAEMMVGRASVTCWDNSTRGLDASTALDYVKSLRILTDIFGTATLVTLYQAGEGIVDQFDEILLIDEGREVYFGPAKEARAYMVSLGFKDQPRSTTADFLTGCTDPNERQLANGRDESNVPSTPEQLEEAFKKSEIHARMKREREEFNHEVERAKARLEDFRQAVLTDKHRGVRKTSPYTVSLVSQVRALVVRQFELKLQNRLDLCVSFSTTIIIAIISGACYFQIPATAEGAFTRGGAIFIALLFNAFQAFNELPTQMLGRPIMWKHANFAFHRPAATSLAATVADAPFSILSIFLFSVIIYFMAGLTSTASAFFTFFIIVLAGFFSLAAFFRLIGTLTASFDVAARLASVLITLMITYSGYLIPIYSQKRWLFWITYLNPLSYAFAAAMVNEFKDLQLACSNSYITPRRVNGLSQYPTTLGSNQVCTLLGSRPGQPFVAGADYIRASYDYEIIHLWRNFGLTLVFFIGFNVIQSWAVERFKHGADAPAINVFAKETAETKELNEKLLEKREAKRKGQQEQDLASIGSNSKPFTWENLRYTVPVPGGRRQLLDDVFGYVKPGTLTALMGSSGAGKTTLLDVLAARKNIGVIEGEILIGGRPTTRSFKRGCAYAEQLDVHEHTATVRETFRFSAYLRQPAHVPQAEKDAYVEEIIQLLELEDLADAYIGFPGFGLGVEARKRVTIGVELAAKPEMLLFLDEPTSGLDAQSALNIARFLKKLAAAGQAILCTIHQPNALLFESFDRLLLLKTGGRCVYFGDIGKDSVVIRDYFAKRGALCPPKANPAEYMLEAIGAGSSRAVGRKDWVDLWLESEEFVQVKKEIAALKQQSLAMPIDSSQDSDREFATPFSYQLKVVANRTAVAFYRSPDYGFTRLFNHLAIALCVSITFLNLGNNLGGLQQRVFAIFYVTVLPAIIISQVEPMFIMSRSTFVRESSSGMYSQVVFAMSQLAAEMPYSIICAIGFFLLLYYPIGFQFESSRAGFQFFMILIVELWSVTLVSSHFHACIGRRVVTKTCRFRSPQGQAVAALSPSIYIAAVSNPFILVILSLFCGITITPPNIPQAFHWLYQLNPQTRIVSALIATALYELPVQCTEREFAVFEPPSGQTCLQWAGPFVQAVKAGYLNNPNASTGCQYCSVSVGQQFYEPLGIRFDTRWRDLGIMIAFTVFNCLVTIVASKFLVS</sequence>
<keyword evidence="9" id="KW-0175">Coiled coil</keyword>
<feature type="transmembrane region" description="Helical" evidence="11">
    <location>
        <begin position="1382"/>
        <end position="1404"/>
    </location>
</feature>
<dbReference type="SMART" id="SM00382">
    <property type="entry name" value="AAA"/>
    <property type="match status" value="2"/>
</dbReference>
<dbReference type="CDD" id="cd03232">
    <property type="entry name" value="ABCG_PDR_domain2"/>
    <property type="match status" value="1"/>
</dbReference>
<evidence type="ECO:0000256" key="7">
    <source>
        <dbReference type="ARBA" id="ARBA00022989"/>
    </source>
</evidence>
<feature type="compositionally biased region" description="Low complexity" evidence="10">
    <location>
        <begin position="35"/>
        <end position="57"/>
    </location>
</feature>
<name>A0A238F766_9BASI</name>
<dbReference type="InterPro" id="IPR034003">
    <property type="entry name" value="ABCG_PDR_2"/>
</dbReference>
<evidence type="ECO:0000256" key="9">
    <source>
        <dbReference type="SAM" id="Coils"/>
    </source>
</evidence>
<dbReference type="InterPro" id="IPR013525">
    <property type="entry name" value="ABC2_TM"/>
</dbReference>